<gene>
    <name evidence="2" type="ORF">BpHYR1_012076</name>
</gene>
<feature type="signal peptide" evidence="1">
    <location>
        <begin position="1"/>
        <end position="20"/>
    </location>
</feature>
<sequence length="165" mass="19800">MVFLLISVLVSRFFAELAQGQRYHFVETTLTANSRCGQTIDLKNHNSEYIYFLDILVYDKRAEYSFFCNQIFSQIYLNNLEFYLEESYFHYKILRKKKSFILLAVTINILTDQYSRILTIGNSSLEFTGQLNQGKKVQLMWIKIERIYHVIIKKYHDDFIKKLNY</sequence>
<proteinExistence type="predicted"/>
<dbReference type="AlphaFoldDB" id="A0A3M7SRY1"/>
<name>A0A3M7SRY1_BRAPC</name>
<keyword evidence="1" id="KW-0732">Signal</keyword>
<evidence type="ECO:0000313" key="3">
    <source>
        <dbReference type="Proteomes" id="UP000276133"/>
    </source>
</evidence>
<reference evidence="2 3" key="1">
    <citation type="journal article" date="2018" name="Sci. Rep.">
        <title>Genomic signatures of local adaptation to the degree of environmental predictability in rotifers.</title>
        <authorList>
            <person name="Franch-Gras L."/>
            <person name="Hahn C."/>
            <person name="Garcia-Roger E.M."/>
            <person name="Carmona M.J."/>
            <person name="Serra M."/>
            <person name="Gomez A."/>
        </authorList>
    </citation>
    <scope>NUCLEOTIDE SEQUENCE [LARGE SCALE GENOMIC DNA]</scope>
    <source>
        <strain evidence="2">HYR1</strain>
    </source>
</reference>
<evidence type="ECO:0000256" key="1">
    <source>
        <dbReference type="SAM" id="SignalP"/>
    </source>
</evidence>
<dbReference type="EMBL" id="REGN01000846">
    <property type="protein sequence ID" value="RNA38631.1"/>
    <property type="molecule type" value="Genomic_DNA"/>
</dbReference>
<protein>
    <submittedName>
        <fullName evidence="2">Uncharacterized protein</fullName>
    </submittedName>
</protein>
<evidence type="ECO:0000313" key="2">
    <source>
        <dbReference type="EMBL" id="RNA38631.1"/>
    </source>
</evidence>
<organism evidence="2 3">
    <name type="scientific">Brachionus plicatilis</name>
    <name type="common">Marine rotifer</name>
    <name type="synonym">Brachionus muelleri</name>
    <dbReference type="NCBI Taxonomy" id="10195"/>
    <lineage>
        <taxon>Eukaryota</taxon>
        <taxon>Metazoa</taxon>
        <taxon>Spiralia</taxon>
        <taxon>Gnathifera</taxon>
        <taxon>Rotifera</taxon>
        <taxon>Eurotatoria</taxon>
        <taxon>Monogononta</taxon>
        <taxon>Pseudotrocha</taxon>
        <taxon>Ploima</taxon>
        <taxon>Brachionidae</taxon>
        <taxon>Brachionus</taxon>
    </lineage>
</organism>
<accession>A0A3M7SRY1</accession>
<comment type="caution">
    <text evidence="2">The sequence shown here is derived from an EMBL/GenBank/DDBJ whole genome shotgun (WGS) entry which is preliminary data.</text>
</comment>
<dbReference type="Proteomes" id="UP000276133">
    <property type="component" value="Unassembled WGS sequence"/>
</dbReference>
<feature type="chain" id="PRO_5018140153" evidence="1">
    <location>
        <begin position="21"/>
        <end position="165"/>
    </location>
</feature>
<keyword evidence="3" id="KW-1185">Reference proteome</keyword>